<dbReference type="GO" id="GO:0004521">
    <property type="term" value="F:RNA endonuclease activity"/>
    <property type="evidence" value="ECO:0007669"/>
    <property type="project" value="UniProtKB-UniRule"/>
</dbReference>
<dbReference type="Gene3D" id="3.40.50.10710">
    <property type="entry name" value="Metallo-hydrolase/oxidoreductase"/>
    <property type="match status" value="1"/>
</dbReference>
<organism evidence="11 12">
    <name type="scientific">Candidatus Zambryskibacteria bacterium RIFOXYC1_FULL_39_10</name>
    <dbReference type="NCBI Taxonomy" id="1802779"/>
    <lineage>
        <taxon>Bacteria</taxon>
        <taxon>Candidatus Zambryskiibacteriota</taxon>
    </lineage>
</organism>
<gene>
    <name evidence="9" type="primary">rnj</name>
    <name evidence="11" type="ORF">A2431_04050</name>
</gene>
<keyword evidence="8 9" id="KW-0694">RNA-binding</keyword>
<dbReference type="AlphaFoldDB" id="A0A1G2V1E5"/>
<dbReference type="Proteomes" id="UP000177697">
    <property type="component" value="Unassembled WGS sequence"/>
</dbReference>
<keyword evidence="3" id="KW-0479">Metal-binding</keyword>
<dbReference type="Pfam" id="PF07521">
    <property type="entry name" value="RMMBL"/>
    <property type="match status" value="1"/>
</dbReference>
<dbReference type="InterPro" id="IPR055132">
    <property type="entry name" value="RNase_J_b_CASP"/>
</dbReference>
<comment type="function">
    <text evidence="9">An RNase that has 5'-3' exonuclease and possibly endonuclease activity. Involved in maturation of rRNA and in some organisms also mRNA maturation and/or decay.</text>
</comment>
<dbReference type="NCBIfam" id="TIGR00649">
    <property type="entry name" value="MG423"/>
    <property type="match status" value="1"/>
</dbReference>
<dbReference type="Gene3D" id="3.10.20.580">
    <property type="match status" value="1"/>
</dbReference>
<dbReference type="InterPro" id="IPR036866">
    <property type="entry name" value="RibonucZ/Hydroxyglut_hydro"/>
</dbReference>
<accession>A0A1G2V1E5</accession>
<dbReference type="Gene3D" id="3.60.15.10">
    <property type="entry name" value="Ribonuclease Z/Hydroxyacylglutathione hydrolase-like"/>
    <property type="match status" value="1"/>
</dbReference>
<comment type="subcellular location">
    <subcellularLocation>
        <location evidence="9">Cytoplasm</location>
    </subcellularLocation>
</comment>
<comment type="subunit">
    <text evidence="9">Homodimer, may be a subunit of the RNA degradosome.</text>
</comment>
<evidence type="ECO:0000256" key="5">
    <source>
        <dbReference type="ARBA" id="ARBA00022801"/>
    </source>
</evidence>
<keyword evidence="4 9" id="KW-0255">Endonuclease</keyword>
<keyword evidence="1 9" id="KW-0963">Cytoplasm</keyword>
<evidence type="ECO:0000256" key="3">
    <source>
        <dbReference type="ARBA" id="ARBA00022723"/>
    </source>
</evidence>
<keyword evidence="5 9" id="KW-0378">Hydrolase</keyword>
<dbReference type="InterPro" id="IPR041636">
    <property type="entry name" value="RNase_J_C"/>
</dbReference>
<keyword evidence="7 9" id="KW-0269">Exonuclease</keyword>
<evidence type="ECO:0000313" key="12">
    <source>
        <dbReference type="Proteomes" id="UP000177697"/>
    </source>
</evidence>
<dbReference type="Pfam" id="PF17770">
    <property type="entry name" value="RNase_J_C"/>
    <property type="match status" value="1"/>
</dbReference>
<dbReference type="EMBL" id="MHWW01000009">
    <property type="protein sequence ID" value="OHB15429.1"/>
    <property type="molecule type" value="Genomic_DNA"/>
</dbReference>
<dbReference type="EC" id="3.1.-.-" evidence="9"/>
<evidence type="ECO:0000259" key="10">
    <source>
        <dbReference type="SMART" id="SM00849"/>
    </source>
</evidence>
<dbReference type="SUPFAM" id="SSF56281">
    <property type="entry name" value="Metallo-hydrolase/oxidoreductase"/>
    <property type="match status" value="1"/>
</dbReference>
<dbReference type="InterPro" id="IPR030854">
    <property type="entry name" value="RNase_J_bac"/>
</dbReference>
<dbReference type="GO" id="GO:0004534">
    <property type="term" value="F:5'-3' RNA exonuclease activity"/>
    <property type="evidence" value="ECO:0007669"/>
    <property type="project" value="UniProtKB-UniRule"/>
</dbReference>
<dbReference type="InterPro" id="IPR011108">
    <property type="entry name" value="RMMBL"/>
</dbReference>
<name>A0A1G2V1E5_9BACT</name>
<keyword evidence="9" id="KW-0698">rRNA processing</keyword>
<dbReference type="GO" id="GO:0005737">
    <property type="term" value="C:cytoplasm"/>
    <property type="evidence" value="ECO:0007669"/>
    <property type="project" value="UniProtKB-SubCell"/>
</dbReference>
<dbReference type="GO" id="GO:0008270">
    <property type="term" value="F:zinc ion binding"/>
    <property type="evidence" value="ECO:0007669"/>
    <property type="project" value="InterPro"/>
</dbReference>
<feature type="domain" description="Metallo-beta-lactamase" evidence="10">
    <location>
        <begin position="20"/>
        <end position="216"/>
    </location>
</feature>
<dbReference type="GO" id="GO:0003723">
    <property type="term" value="F:RNA binding"/>
    <property type="evidence" value="ECO:0007669"/>
    <property type="project" value="UniProtKB-UniRule"/>
</dbReference>
<evidence type="ECO:0000256" key="8">
    <source>
        <dbReference type="ARBA" id="ARBA00022884"/>
    </source>
</evidence>
<keyword evidence="6" id="KW-0862">Zinc</keyword>
<comment type="caution">
    <text evidence="11">The sequence shown here is derived from an EMBL/GenBank/DDBJ whole genome shotgun (WGS) entry which is preliminary data.</text>
</comment>
<evidence type="ECO:0000256" key="7">
    <source>
        <dbReference type="ARBA" id="ARBA00022839"/>
    </source>
</evidence>
<dbReference type="HAMAP" id="MF_01491">
    <property type="entry name" value="RNase_J_bact"/>
    <property type="match status" value="1"/>
</dbReference>
<comment type="similarity">
    <text evidence="9">Belongs to the metallo-beta-lactamase superfamily. RNA-metabolizing metallo-beta-lactamase-like family. Bacterial RNase J subfamily.</text>
</comment>
<evidence type="ECO:0000256" key="2">
    <source>
        <dbReference type="ARBA" id="ARBA00022722"/>
    </source>
</evidence>
<dbReference type="InterPro" id="IPR004613">
    <property type="entry name" value="RNase_J"/>
</dbReference>
<dbReference type="PANTHER" id="PTHR43694:SF1">
    <property type="entry name" value="RIBONUCLEASE J"/>
    <property type="match status" value="1"/>
</dbReference>
<comment type="caution">
    <text evidence="9">Lacks conserved residue(s) required for the propagation of feature annotation.</text>
</comment>
<evidence type="ECO:0000256" key="6">
    <source>
        <dbReference type="ARBA" id="ARBA00022833"/>
    </source>
</evidence>
<reference evidence="11 12" key="1">
    <citation type="journal article" date="2016" name="Nat. Commun.">
        <title>Thousands of microbial genomes shed light on interconnected biogeochemical processes in an aquifer system.</title>
        <authorList>
            <person name="Anantharaman K."/>
            <person name="Brown C.T."/>
            <person name="Hug L.A."/>
            <person name="Sharon I."/>
            <person name="Castelle C.J."/>
            <person name="Probst A.J."/>
            <person name="Thomas B.C."/>
            <person name="Singh A."/>
            <person name="Wilkins M.J."/>
            <person name="Karaoz U."/>
            <person name="Brodie E.L."/>
            <person name="Williams K.H."/>
            <person name="Hubbard S.S."/>
            <person name="Banfield J.F."/>
        </authorList>
    </citation>
    <scope>NUCLEOTIDE SEQUENCE [LARGE SCALE GENOMIC DNA]</scope>
</reference>
<keyword evidence="2 9" id="KW-0540">Nuclease</keyword>
<sequence length="562" mass="63395">MPKVLGNIRIIPLGGVEEIGKNMTAVEIGDDILIIDAGFQFKDEDTPGVDYILPNTKYLEERKEKIRGVVITHGHLDHIGGIPYIMYRIGNPPIYSRALTTIMIKKRQEEFPHLPPLDIKVVEKEDVIILGKLKVRFFNVTHTIPDAMGIIIETPYGDIITPGDIKLEHENGIPTEREVEEYKRFEKEKVLLLMMDSTNVDNPGFSTPEKLVCQNLEEIIRNTKRRLIIGTFASQLERVIAIIEAAERCGKKVVVEGRSMKQNIEIVMSLGRLKVKKDTIVTVENMDIYPPDRVVILATGAQGDEFAALMRISNKSHKYVKIGKRDTVLLSSSIIPGNERAVQKLKDNLARQGAKIIHYRTSDVYIHSTGHGNRGELEWLHKKIKPKFFIPIHGNHYMLRVHEELAQTIGMSDKNIVVPNNGSIIEIQDNGEKIVLLKQTAPSSPVMVDGFAVSDVQEVVMRDRKMLADDGMFVIVAIIDLKSGRLKKSPDLISRGFVYLRESQELLGQTRLIIKKSIEDDTRGMRPINFDFIKNNVTDAVARFLFQKTAKKPIVIPVILGV</sequence>
<evidence type="ECO:0000256" key="9">
    <source>
        <dbReference type="HAMAP-Rule" id="MF_01491"/>
    </source>
</evidence>
<dbReference type="SMART" id="SM00849">
    <property type="entry name" value="Lactamase_B"/>
    <property type="match status" value="1"/>
</dbReference>
<evidence type="ECO:0000313" key="11">
    <source>
        <dbReference type="EMBL" id="OHB15429.1"/>
    </source>
</evidence>
<dbReference type="GO" id="GO:0006364">
    <property type="term" value="P:rRNA processing"/>
    <property type="evidence" value="ECO:0007669"/>
    <property type="project" value="UniProtKB-UniRule"/>
</dbReference>
<proteinExistence type="inferred from homology"/>
<evidence type="ECO:0000256" key="1">
    <source>
        <dbReference type="ARBA" id="ARBA00022490"/>
    </source>
</evidence>
<dbReference type="Pfam" id="PF00753">
    <property type="entry name" value="Lactamase_B"/>
    <property type="match status" value="1"/>
</dbReference>
<dbReference type="CDD" id="cd07714">
    <property type="entry name" value="RNaseJ_MBL-fold"/>
    <property type="match status" value="1"/>
</dbReference>
<dbReference type="InterPro" id="IPR042173">
    <property type="entry name" value="RNase_J_2"/>
</dbReference>
<dbReference type="Pfam" id="PF22505">
    <property type="entry name" value="RNase_J_b_CASP"/>
    <property type="match status" value="1"/>
</dbReference>
<evidence type="ECO:0000256" key="4">
    <source>
        <dbReference type="ARBA" id="ARBA00022759"/>
    </source>
</evidence>
<dbReference type="InterPro" id="IPR001279">
    <property type="entry name" value="Metallo-B-lactamas"/>
</dbReference>
<protein>
    <recommendedName>
        <fullName evidence="9">Ribonuclease J</fullName>
        <shortName evidence="9">RNase J</shortName>
        <ecNumber evidence="9">3.1.-.-</ecNumber>
    </recommendedName>
</protein>
<dbReference type="PANTHER" id="PTHR43694">
    <property type="entry name" value="RIBONUCLEASE J"/>
    <property type="match status" value="1"/>
</dbReference>